<name>A0A1I0JA94_9FIRM</name>
<protein>
    <submittedName>
        <fullName evidence="2">Uncharacterized protein</fullName>
    </submittedName>
</protein>
<sequence length="91" mass="10403">MATFIEINADIFNVDKIQAIIRRDEKNRLGYNNGVYLLEIHMEGGIGSMSKAYSSKKFRDDDFVKARKQLMGNSRTKKEPQTEATVRDSSN</sequence>
<dbReference type="AlphaFoldDB" id="A0A1I0JA94"/>
<dbReference type="EMBL" id="FOIM01000028">
    <property type="protein sequence ID" value="SEU06939.1"/>
    <property type="molecule type" value="Genomic_DNA"/>
</dbReference>
<dbReference type="Proteomes" id="UP000198508">
    <property type="component" value="Unassembled WGS sequence"/>
</dbReference>
<proteinExistence type="predicted"/>
<keyword evidence="3" id="KW-1185">Reference proteome</keyword>
<dbReference type="STRING" id="460384.SAMN05216313_1282"/>
<evidence type="ECO:0000313" key="2">
    <source>
        <dbReference type="EMBL" id="SEU06939.1"/>
    </source>
</evidence>
<gene>
    <name evidence="2" type="ORF">SAMN05216313_1282</name>
</gene>
<accession>A0A1I0JA94</accession>
<evidence type="ECO:0000256" key="1">
    <source>
        <dbReference type="SAM" id="MobiDB-lite"/>
    </source>
</evidence>
<organism evidence="2 3">
    <name type="scientific">Enterocloster lavalensis</name>
    <dbReference type="NCBI Taxonomy" id="460384"/>
    <lineage>
        <taxon>Bacteria</taxon>
        <taxon>Bacillati</taxon>
        <taxon>Bacillota</taxon>
        <taxon>Clostridia</taxon>
        <taxon>Lachnospirales</taxon>
        <taxon>Lachnospiraceae</taxon>
        <taxon>Enterocloster</taxon>
    </lineage>
</organism>
<reference evidence="3" key="1">
    <citation type="submission" date="2016-10" db="EMBL/GenBank/DDBJ databases">
        <authorList>
            <person name="Varghese N."/>
            <person name="Submissions S."/>
        </authorList>
    </citation>
    <scope>NUCLEOTIDE SEQUENCE [LARGE SCALE GENOMIC DNA]</scope>
    <source>
        <strain evidence="3">NLAE-zl-G277</strain>
    </source>
</reference>
<feature type="region of interest" description="Disordered" evidence="1">
    <location>
        <begin position="69"/>
        <end position="91"/>
    </location>
</feature>
<dbReference type="RefSeq" id="WP_092368578.1">
    <property type="nucleotide sequence ID" value="NZ_FOIM01000028.1"/>
</dbReference>
<evidence type="ECO:0000313" key="3">
    <source>
        <dbReference type="Proteomes" id="UP000198508"/>
    </source>
</evidence>
<feature type="compositionally biased region" description="Polar residues" evidence="1">
    <location>
        <begin position="82"/>
        <end position="91"/>
    </location>
</feature>